<dbReference type="InterPro" id="IPR018289">
    <property type="entry name" value="MULE_transposase_dom"/>
</dbReference>
<evidence type="ECO:0000256" key="1">
    <source>
        <dbReference type="SAM" id="Phobius"/>
    </source>
</evidence>
<protein>
    <recommendedName>
        <fullName evidence="2">MULE transposase domain-containing protein</fullName>
    </recommendedName>
</protein>
<reference evidence="3" key="1">
    <citation type="journal article" date="2022" name="Int. J. Mol. Sci.">
        <title>Draft Genome of Tanacetum Coccineum: Genomic Comparison of Closely Related Tanacetum-Family Plants.</title>
        <authorList>
            <person name="Yamashiro T."/>
            <person name="Shiraishi A."/>
            <person name="Nakayama K."/>
            <person name="Satake H."/>
        </authorList>
    </citation>
    <scope>NUCLEOTIDE SEQUENCE</scope>
</reference>
<feature type="domain" description="MULE transposase" evidence="2">
    <location>
        <begin position="139"/>
        <end position="213"/>
    </location>
</feature>
<keyword evidence="4" id="KW-1185">Reference proteome</keyword>
<comment type="caution">
    <text evidence="3">The sequence shown here is derived from an EMBL/GenBank/DDBJ whole genome shotgun (WGS) entry which is preliminary data.</text>
</comment>
<name>A0ABQ4Y6G8_9ASTR</name>
<accession>A0ABQ4Y6G8</accession>
<keyword evidence="1" id="KW-0812">Transmembrane</keyword>
<reference evidence="3" key="2">
    <citation type="submission" date="2022-01" db="EMBL/GenBank/DDBJ databases">
        <authorList>
            <person name="Yamashiro T."/>
            <person name="Shiraishi A."/>
            <person name="Satake H."/>
            <person name="Nakayama K."/>
        </authorList>
    </citation>
    <scope>NUCLEOTIDE SEQUENCE</scope>
</reference>
<keyword evidence="1" id="KW-0472">Membrane</keyword>
<dbReference type="Pfam" id="PF10551">
    <property type="entry name" value="MULE"/>
    <property type="match status" value="1"/>
</dbReference>
<sequence length="240" mass="27004">MKILTSSLYDGDAVSTTMYAQILMILGLCRVIILSRSSSNGAQVSCDGRKAVNETLTKAVKERWNKKKEIEKKGYLNKMSVWVNAEGKAVCIVDHEGGLVNHYSKLWQYRQAILDTNPFSTCVLENEVNDEDGKLHFSRDANSQMFLIAWAVVGVENNVNWSWFLSLIRDNLNLGDGGGIDIISDGHKGLLQAVADWLPNAEHIQCVRHIYANFKKRWSGLQFKRLFWGASATSMESVFL</sequence>
<feature type="transmembrane region" description="Helical" evidence="1">
    <location>
        <begin position="13"/>
        <end position="33"/>
    </location>
</feature>
<gene>
    <name evidence="3" type="ORF">Tco_0705399</name>
</gene>
<organism evidence="3 4">
    <name type="scientific">Tanacetum coccineum</name>
    <dbReference type="NCBI Taxonomy" id="301880"/>
    <lineage>
        <taxon>Eukaryota</taxon>
        <taxon>Viridiplantae</taxon>
        <taxon>Streptophyta</taxon>
        <taxon>Embryophyta</taxon>
        <taxon>Tracheophyta</taxon>
        <taxon>Spermatophyta</taxon>
        <taxon>Magnoliopsida</taxon>
        <taxon>eudicotyledons</taxon>
        <taxon>Gunneridae</taxon>
        <taxon>Pentapetalae</taxon>
        <taxon>asterids</taxon>
        <taxon>campanulids</taxon>
        <taxon>Asterales</taxon>
        <taxon>Asteraceae</taxon>
        <taxon>Asteroideae</taxon>
        <taxon>Anthemideae</taxon>
        <taxon>Anthemidinae</taxon>
        <taxon>Tanacetum</taxon>
    </lineage>
</organism>
<keyword evidence="1" id="KW-1133">Transmembrane helix</keyword>
<proteinExistence type="predicted"/>
<dbReference type="PANTHER" id="PTHR31973">
    <property type="entry name" value="POLYPROTEIN, PUTATIVE-RELATED"/>
    <property type="match status" value="1"/>
</dbReference>
<evidence type="ECO:0000313" key="4">
    <source>
        <dbReference type="Proteomes" id="UP001151760"/>
    </source>
</evidence>
<dbReference type="Proteomes" id="UP001151760">
    <property type="component" value="Unassembled WGS sequence"/>
</dbReference>
<evidence type="ECO:0000259" key="2">
    <source>
        <dbReference type="Pfam" id="PF10551"/>
    </source>
</evidence>
<evidence type="ECO:0000313" key="3">
    <source>
        <dbReference type="EMBL" id="GJS72558.1"/>
    </source>
</evidence>
<dbReference type="PANTHER" id="PTHR31973:SF187">
    <property type="entry name" value="MUTATOR TRANSPOSASE MUDRA PROTEIN"/>
    <property type="match status" value="1"/>
</dbReference>
<dbReference type="EMBL" id="BQNB010010088">
    <property type="protein sequence ID" value="GJS72558.1"/>
    <property type="molecule type" value="Genomic_DNA"/>
</dbReference>